<sequence length="310" mass="34584">MKKCKHCGAPLKPGDKFCVKCGTPVEDDTVERTVTDNPSNNSTRRTIDDTVQSVHSATAAAAENINSNETFQTIKKHSLNYFSWYKDSIINPSKVNYENKYYGLVSLLLNVILVSFAIYIIGNRILSFVFESLETAFNYLGSDNSTSTSIPTGMFLYSRLFFIVLVYFAIFLLVGFLCKKYLVSQKTDFFNYSNQLASFSNVMIILELILSLYLLVSVPKDFSGVTGASILGILKFVAVIIVLMSSVWMVAYISSIVSDYGKMRLDKIYVAVITTILCNIVLYFVFKMVFASIQANYSSIGQNIINGVIG</sequence>
<feature type="transmembrane region" description="Helical" evidence="1">
    <location>
        <begin position="101"/>
        <end position="122"/>
    </location>
</feature>
<feature type="transmembrane region" description="Helical" evidence="1">
    <location>
        <begin position="199"/>
        <end position="216"/>
    </location>
</feature>
<feature type="transmembrane region" description="Helical" evidence="1">
    <location>
        <begin position="268"/>
        <end position="286"/>
    </location>
</feature>
<dbReference type="InterPro" id="IPR026870">
    <property type="entry name" value="Zinc_ribbon_dom"/>
</dbReference>
<dbReference type="OrthoDB" id="2291432at2"/>
<evidence type="ECO:0000313" key="6">
    <source>
        <dbReference type="Proteomes" id="UP000414364"/>
    </source>
</evidence>
<dbReference type="Pfam" id="PF13240">
    <property type="entry name" value="Zn_Ribbon_1"/>
    <property type="match status" value="1"/>
</dbReference>
<feature type="transmembrane region" description="Helical" evidence="1">
    <location>
        <begin position="156"/>
        <end position="178"/>
    </location>
</feature>
<keyword evidence="1" id="KW-0472">Membrane</keyword>
<dbReference type="Pfam" id="PF20214">
    <property type="entry name" value="DUF6574"/>
    <property type="match status" value="1"/>
</dbReference>
<protein>
    <submittedName>
        <fullName evidence="4">Zinc ribbon domain-containing protein</fullName>
    </submittedName>
</protein>
<feature type="domain" description="Zinc-ribbon" evidence="2">
    <location>
        <begin position="3"/>
        <end position="25"/>
    </location>
</feature>
<name>A0A5P0ZWJ6_9LACO</name>
<reference evidence="5 6" key="1">
    <citation type="journal article" date="2019" name="Syst. Appl. Microbiol.">
        <title>Polyphasic characterization of two novel Lactobacillus spp. isolated from blown salami packages: Description of Lactobacillus halodurans sp. nov. and Lactobacillus salsicarnum sp. nov.</title>
        <authorList>
            <person name="Schuster J.A."/>
            <person name="Klingl A."/>
            <person name="Vogel R.F."/>
            <person name="Ehrmann M.A."/>
        </authorList>
    </citation>
    <scope>NUCLEOTIDE SEQUENCE [LARGE SCALE GENOMIC DNA]</scope>
    <source>
        <strain evidence="4 5">TMW 1.1920</strain>
        <strain evidence="3 6">TMW 1.2172</strain>
    </source>
</reference>
<evidence type="ECO:0000313" key="3">
    <source>
        <dbReference type="EMBL" id="MQS76230.1"/>
    </source>
</evidence>
<dbReference type="EMBL" id="VDFP01000013">
    <property type="protein sequence ID" value="MQS76230.1"/>
    <property type="molecule type" value="Genomic_DNA"/>
</dbReference>
<evidence type="ECO:0000313" key="4">
    <source>
        <dbReference type="EMBL" id="MQS97370.1"/>
    </source>
</evidence>
<feature type="transmembrane region" description="Helical" evidence="1">
    <location>
        <begin position="236"/>
        <end position="256"/>
    </location>
</feature>
<proteinExistence type="predicted"/>
<keyword evidence="5" id="KW-1185">Reference proteome</keyword>
<evidence type="ECO:0000313" key="5">
    <source>
        <dbReference type="Proteomes" id="UP000371423"/>
    </source>
</evidence>
<dbReference type="Proteomes" id="UP000414364">
    <property type="component" value="Unassembled WGS sequence"/>
</dbReference>
<dbReference type="RefSeq" id="WP_153385623.1">
    <property type="nucleotide sequence ID" value="NZ_VDFO01000017.1"/>
</dbReference>
<comment type="caution">
    <text evidence="4">The sequence shown here is derived from an EMBL/GenBank/DDBJ whole genome shotgun (WGS) entry which is preliminary data.</text>
</comment>
<keyword evidence="1" id="KW-1133">Transmembrane helix</keyword>
<gene>
    <name evidence="4" type="ORF">FHL05_05635</name>
    <name evidence="3" type="ORF">FHL06_07500</name>
</gene>
<dbReference type="InterPro" id="IPR046481">
    <property type="entry name" value="DUF6574"/>
</dbReference>
<accession>A0A5P0ZWJ6</accession>
<evidence type="ECO:0000259" key="2">
    <source>
        <dbReference type="Pfam" id="PF13240"/>
    </source>
</evidence>
<dbReference type="AlphaFoldDB" id="A0A5P0ZWJ6"/>
<dbReference type="EMBL" id="VDFO01000017">
    <property type="protein sequence ID" value="MQS97370.1"/>
    <property type="molecule type" value="Genomic_DNA"/>
</dbReference>
<evidence type="ECO:0000256" key="1">
    <source>
        <dbReference type="SAM" id="Phobius"/>
    </source>
</evidence>
<keyword evidence="1" id="KW-0812">Transmembrane</keyword>
<organism evidence="4 5">
    <name type="scientific">Companilactobacillus halodurans</name>
    <dbReference type="NCBI Taxonomy" id="2584183"/>
    <lineage>
        <taxon>Bacteria</taxon>
        <taxon>Bacillati</taxon>
        <taxon>Bacillota</taxon>
        <taxon>Bacilli</taxon>
        <taxon>Lactobacillales</taxon>
        <taxon>Lactobacillaceae</taxon>
        <taxon>Companilactobacillus</taxon>
    </lineage>
</organism>
<dbReference type="Proteomes" id="UP000371423">
    <property type="component" value="Unassembled WGS sequence"/>
</dbReference>